<comment type="catalytic activity">
    <reaction evidence="4">
        <text>(2E)-3-methyl-5-phosphooxypent-2-enoate + H(+) = isopentenyl phosphate + CO2</text>
        <dbReference type="Rhea" id="RHEA:78971"/>
        <dbReference type="ChEBI" id="CHEBI:15378"/>
        <dbReference type="ChEBI" id="CHEBI:16526"/>
        <dbReference type="ChEBI" id="CHEBI:65078"/>
        <dbReference type="ChEBI" id="CHEBI:229665"/>
        <dbReference type="EC" id="4.1.1.126"/>
    </reaction>
    <physiologicalReaction direction="left-to-right" evidence="4">
        <dbReference type="Rhea" id="RHEA:78972"/>
    </physiologicalReaction>
</comment>
<reference evidence="13" key="1">
    <citation type="submission" date="2015-10" db="EMBL/GenBank/DDBJ databases">
        <authorList>
            <person name="Lehtovirta-Morley L.E."/>
            <person name="Vieille C."/>
        </authorList>
    </citation>
    <scope>NUCLEOTIDE SEQUENCE [LARGE SCALE GENOMIC DNA]</scope>
</reference>
<evidence type="ECO:0000259" key="10">
    <source>
        <dbReference type="Pfam" id="PF20695"/>
    </source>
</evidence>
<dbReference type="Gene3D" id="3.40.1670.10">
    <property type="entry name" value="UbiD C-terminal domain-like"/>
    <property type="match status" value="1"/>
</dbReference>
<accession>A0A128A5V5</accession>
<feature type="domain" description="3-octaprenyl-4-hydroxybenzoate carboxy-lyase-like C-terminal" evidence="11">
    <location>
        <begin position="292"/>
        <end position="415"/>
    </location>
</feature>
<evidence type="ECO:0000256" key="1">
    <source>
        <dbReference type="ARBA" id="ARBA00001936"/>
    </source>
</evidence>
<dbReference type="InterPro" id="IPR048304">
    <property type="entry name" value="UbiD_Rift_dom"/>
</dbReference>
<dbReference type="SUPFAM" id="SSF143968">
    <property type="entry name" value="UbiD C-terminal domain-like"/>
    <property type="match status" value="1"/>
</dbReference>
<evidence type="ECO:0000313" key="13">
    <source>
        <dbReference type="Proteomes" id="UP000196239"/>
    </source>
</evidence>
<evidence type="ECO:0000256" key="7">
    <source>
        <dbReference type="ARBA" id="ARBA00049754"/>
    </source>
</evidence>
<dbReference type="Pfam" id="PF20696">
    <property type="entry name" value="UbiD_C"/>
    <property type="match status" value="1"/>
</dbReference>
<comment type="cofactor">
    <cofactor evidence="1">
        <name>Mn(2+)</name>
        <dbReference type="ChEBI" id="CHEBI:29035"/>
    </cofactor>
</comment>
<dbReference type="SUPFAM" id="SSF50475">
    <property type="entry name" value="FMN-binding split barrel"/>
    <property type="match status" value="1"/>
</dbReference>
<dbReference type="FunFam" id="3.40.1670.10:FF:000003">
    <property type="entry name" value="Phenolic acid decarboxylase"/>
    <property type="match status" value="1"/>
</dbReference>
<gene>
    <name evidence="12" type="ORF">NDEV_1956</name>
</gene>
<dbReference type="InterPro" id="IPR049383">
    <property type="entry name" value="UbiD-like_N"/>
</dbReference>
<evidence type="ECO:0000256" key="4">
    <source>
        <dbReference type="ARBA" id="ARBA00049054"/>
    </source>
</evidence>
<evidence type="ECO:0000259" key="11">
    <source>
        <dbReference type="Pfam" id="PF20696"/>
    </source>
</evidence>
<keyword evidence="13" id="KW-1185">Reference proteome</keyword>
<evidence type="ECO:0000256" key="3">
    <source>
        <dbReference type="ARBA" id="ARBA00010021"/>
    </source>
</evidence>
<dbReference type="PANTHER" id="PTHR30108:SF21">
    <property type="entry name" value="4-HYDROXYBENZOATE DECARBOXYLASE"/>
    <property type="match status" value="1"/>
</dbReference>
<dbReference type="GO" id="GO:0005737">
    <property type="term" value="C:cytoplasm"/>
    <property type="evidence" value="ECO:0007669"/>
    <property type="project" value="TreeGrafter"/>
</dbReference>
<dbReference type="InterPro" id="IPR002830">
    <property type="entry name" value="UbiD"/>
</dbReference>
<evidence type="ECO:0000313" key="12">
    <source>
        <dbReference type="EMBL" id="CUR52718.1"/>
    </source>
</evidence>
<comment type="similarity">
    <text evidence="3">Belongs to the UbiD family.</text>
</comment>
<dbReference type="GO" id="GO:0016831">
    <property type="term" value="F:carboxy-lyase activity"/>
    <property type="evidence" value="ECO:0007669"/>
    <property type="project" value="InterPro"/>
</dbReference>
<dbReference type="Proteomes" id="UP000196239">
    <property type="component" value="Chromosome 1"/>
</dbReference>
<dbReference type="PANTHER" id="PTHR30108">
    <property type="entry name" value="3-OCTAPRENYL-4-HYDROXYBENZOATE CARBOXY-LYASE-RELATED"/>
    <property type="match status" value="1"/>
</dbReference>
<comment type="function">
    <text evidence="5">Catalyzes the conversion of trans-anhydromevalonate 5-phosphate (tAHMP) into isopentenyl phosphate. Involved in the archaeal mevalonate (MVA) pathway, which provides fundamental precursors for isoprenoid biosynthesis, such as isopentenyl diphosphate (IPP) and dimethylallyl diphosphate (DMAPP).</text>
</comment>
<feature type="domain" description="3-octaprenyl-4-hydroxybenzoate carboxy-lyase-like N-terminal" evidence="10">
    <location>
        <begin position="10"/>
        <end position="85"/>
    </location>
</feature>
<dbReference type="NCBIfam" id="TIGR00148">
    <property type="entry name" value="UbiD family decarboxylase"/>
    <property type="match status" value="1"/>
</dbReference>
<dbReference type="EC" id="4.1.1.126" evidence="6"/>
<evidence type="ECO:0000256" key="6">
    <source>
        <dbReference type="ARBA" id="ARBA00049727"/>
    </source>
</evidence>
<dbReference type="Pfam" id="PF01977">
    <property type="entry name" value="UbiD"/>
    <property type="match status" value="1"/>
</dbReference>
<comment type="cofactor">
    <cofactor evidence="8">
        <name>prenylated FMN</name>
        <dbReference type="ChEBI" id="CHEBI:87746"/>
    </cofactor>
</comment>
<evidence type="ECO:0000256" key="2">
    <source>
        <dbReference type="ARBA" id="ARBA00005092"/>
    </source>
</evidence>
<protein>
    <recommendedName>
        <fullName evidence="7">Anhydromevalonate phosphate decarboxylase</fullName>
        <ecNumber evidence="6">4.1.1.126</ecNumber>
    </recommendedName>
</protein>
<dbReference type="KEGG" id="ndv:NDEV_1956"/>
<name>A0A128A5V5_9ARCH</name>
<organism evidence="12 13">
    <name type="scientific">Nitrosotalea devaniterrae</name>
    <dbReference type="NCBI Taxonomy" id="1078905"/>
    <lineage>
        <taxon>Archaea</taxon>
        <taxon>Nitrososphaerota</taxon>
        <taxon>Nitrososphaeria</taxon>
        <taxon>Nitrosotaleales</taxon>
        <taxon>Nitrosotaleaceae</taxon>
        <taxon>Nitrosotalea</taxon>
    </lineage>
</organism>
<proteinExistence type="inferred from homology"/>
<evidence type="ECO:0000256" key="8">
    <source>
        <dbReference type="ARBA" id="ARBA00049936"/>
    </source>
</evidence>
<comment type="pathway">
    <text evidence="2">Isoprenoid biosynthesis; isopentenyl diphosphate biosynthesis via mevalonate pathway.</text>
</comment>
<dbReference type="Pfam" id="PF20695">
    <property type="entry name" value="UbiD_N"/>
    <property type="match status" value="1"/>
</dbReference>
<feature type="domain" description="3-octaprenyl-4-hydroxybenzoate carboxy-lyase-like Rift-related" evidence="9">
    <location>
        <begin position="98"/>
        <end position="286"/>
    </location>
</feature>
<evidence type="ECO:0000259" key="9">
    <source>
        <dbReference type="Pfam" id="PF01977"/>
    </source>
</evidence>
<dbReference type="InterPro" id="IPR049381">
    <property type="entry name" value="UbiD-like_C"/>
</dbReference>
<evidence type="ECO:0000256" key="5">
    <source>
        <dbReference type="ARBA" id="ARBA00049583"/>
    </source>
</evidence>
<sequence length="444" mass="50021">MTSDMRSYLDLVSKKGELIIIKKKVSTKFEIAAITSKMDGSKALLFENIKDSKFRVVSNLVGTRKRFAYAVGATEDKIHEKVISAIKHASKPKITTKAKFMENQSRDLFTLPIVTHFAKEPGPFITSSIIYTKNQEMGTQNSSFNRLLRLDEKHFSIRMVEGRHLHRTFVYAKEHGEDLKVAISVGVHPAVSIAGAYQADWGKDELEIANELLNKKLTLSTSPYSKMLVPSESEIIIEGRILKDKTHKEWMVEMLRTYDFKRSQPVFELDRIYFRNNPIFHDVLAGFGEHQLLMGMPIEAKISKDLKQVLPQTKNVVLTEGGCKWLHAVIQISKKQDSDPKKAIEAAFSAHRSLKNVVIVDDDIDPSDPVAVEYAMATRFQADKDLVIISKVRGSSLDPSSDQKNLLTAKMGVDATKSFSKRADGFEIAKIPGAEKISLKKYFK</sequence>
<dbReference type="EMBL" id="LN890280">
    <property type="protein sequence ID" value="CUR52718.1"/>
    <property type="molecule type" value="Genomic_DNA"/>
</dbReference>
<dbReference type="AlphaFoldDB" id="A0A128A5V5"/>